<organism evidence="2 3">
    <name type="scientific">Pontibacter ummariensis</name>
    <dbReference type="NCBI Taxonomy" id="1610492"/>
    <lineage>
        <taxon>Bacteria</taxon>
        <taxon>Pseudomonadati</taxon>
        <taxon>Bacteroidota</taxon>
        <taxon>Cytophagia</taxon>
        <taxon>Cytophagales</taxon>
        <taxon>Hymenobacteraceae</taxon>
        <taxon>Pontibacter</taxon>
    </lineage>
</organism>
<reference evidence="3" key="1">
    <citation type="submission" date="2017-06" db="EMBL/GenBank/DDBJ databases">
        <authorList>
            <person name="Varghese N."/>
            <person name="Submissions S."/>
        </authorList>
    </citation>
    <scope>NUCLEOTIDE SEQUENCE [LARGE SCALE GENOMIC DNA]</scope>
    <source>
        <strain evidence="3">NKM1</strain>
    </source>
</reference>
<evidence type="ECO:0000313" key="2">
    <source>
        <dbReference type="EMBL" id="SNS40982.1"/>
    </source>
</evidence>
<gene>
    <name evidence="2" type="ORF">SAMN06296052_10652</name>
</gene>
<evidence type="ECO:0000313" key="3">
    <source>
        <dbReference type="Proteomes" id="UP000198432"/>
    </source>
</evidence>
<feature type="chain" id="PRO_5012195905" description="Beta-lactamase-inhibitor-like, PepSY-like" evidence="1">
    <location>
        <begin position="33"/>
        <end position="212"/>
    </location>
</feature>
<dbReference type="OrthoDB" id="851138at2"/>
<dbReference type="AlphaFoldDB" id="A0A239EAP5"/>
<sequence length="212" mass="23491">MPYRRYNSRSYSYSLAVRLLVLLLLIHTFASACTADSATEEEAGMPEAPDNALAADTSSVRRSAYVSLLGNPFIGNYSQVNNLNSYFDRINADFTLDADPIENRHQPSVTDTIYTIRSGNSVMEFYAPTKSGILLLQMADITSGDIKLRDNLRVGMSQGELMNSLKAHGQDLKITQSPSEVIAANREGAPTLLRFFLKNGKVHRILFEGYVD</sequence>
<evidence type="ECO:0000256" key="1">
    <source>
        <dbReference type="SAM" id="SignalP"/>
    </source>
</evidence>
<keyword evidence="1" id="KW-0732">Signal</keyword>
<protein>
    <recommendedName>
        <fullName evidence="4">Beta-lactamase-inhibitor-like, PepSY-like</fullName>
    </recommendedName>
</protein>
<proteinExistence type="predicted"/>
<accession>A0A239EAP5</accession>
<name>A0A239EAP5_9BACT</name>
<keyword evidence="3" id="KW-1185">Reference proteome</keyword>
<dbReference type="Proteomes" id="UP000198432">
    <property type="component" value="Unassembled WGS sequence"/>
</dbReference>
<evidence type="ECO:0008006" key="4">
    <source>
        <dbReference type="Google" id="ProtNLM"/>
    </source>
</evidence>
<dbReference type="RefSeq" id="WP_089318715.1">
    <property type="nucleotide sequence ID" value="NZ_FZOQ01000006.1"/>
</dbReference>
<dbReference type="PROSITE" id="PS51257">
    <property type="entry name" value="PROKAR_LIPOPROTEIN"/>
    <property type="match status" value="1"/>
</dbReference>
<dbReference type="EMBL" id="FZOQ01000006">
    <property type="protein sequence ID" value="SNS40982.1"/>
    <property type="molecule type" value="Genomic_DNA"/>
</dbReference>
<feature type="signal peptide" evidence="1">
    <location>
        <begin position="1"/>
        <end position="32"/>
    </location>
</feature>